<sequence>MKDQAKHTNVTTKASTRAFSTMARRPAEGFTNNIDSTQMDMGALPTEEQRAKWSSEQDAARQLFINTVTEEQNSLESLNALQISDGSGEGHKFPLPELPLPRDLIKKTRYDPVVEQLTNLMMRDGCKATAQRYMAFILQTLRTSSPPKINPLRPLLPGAPPAGHLPLNPVLYLTLALDSVAPLLRLRVQKGGAGGGASLQIPVPLSLRQRRRTAFMWILDACSKRKSRGSGKNMFPAKVAEEIISIVEGRSGIWEKRNAVHKLAVTARAAVNYGQKGFRK</sequence>
<comment type="similarity">
    <text evidence="2">Belongs to the universal ribosomal protein uS7 family.</text>
</comment>
<feature type="domain" description="Small ribosomal subunit protein uS7" evidence="8">
    <location>
        <begin position="103"/>
        <end position="268"/>
    </location>
</feature>
<dbReference type="Pfam" id="PF00177">
    <property type="entry name" value="Ribosomal_S7"/>
    <property type="match status" value="1"/>
</dbReference>
<keyword evidence="3 10" id="KW-0689">Ribosomal protein</keyword>
<accession>A0A6J3LRU1</accession>
<comment type="subcellular location">
    <subcellularLocation>
        <location evidence="1">Mitochondrion</location>
    </subcellularLocation>
</comment>
<dbReference type="FunFam" id="1.10.455.10:FF:000006">
    <property type="entry name" value="37S ribosomal protein S7, mitochondrial"/>
    <property type="match status" value="1"/>
</dbReference>
<name>A0A6J3LRU1_9PEZI</name>
<comment type="function">
    <text evidence="6">Component of the mitochondrial ribosome (mitoribosome), a dedicated translation machinery responsible for the synthesis of mitochondrial genome-encoded proteins, including at least some of the essential transmembrane subunits of the mitochondrial respiratory chain. The mitoribosomes are attached to the mitochondrial inner membrane and translation products are cotranslationally integrated into the membrane.</text>
</comment>
<dbReference type="AlphaFoldDB" id="A0A6J3LRU1"/>
<evidence type="ECO:0000256" key="7">
    <source>
        <dbReference type="ARBA" id="ARBA00039306"/>
    </source>
</evidence>
<organism evidence="10">
    <name type="scientific">Dissoconium aciculare CBS 342.82</name>
    <dbReference type="NCBI Taxonomy" id="1314786"/>
    <lineage>
        <taxon>Eukaryota</taxon>
        <taxon>Fungi</taxon>
        <taxon>Dikarya</taxon>
        <taxon>Ascomycota</taxon>
        <taxon>Pezizomycotina</taxon>
        <taxon>Dothideomycetes</taxon>
        <taxon>Dothideomycetidae</taxon>
        <taxon>Mycosphaerellales</taxon>
        <taxon>Dissoconiaceae</taxon>
        <taxon>Dissoconium</taxon>
    </lineage>
</organism>
<dbReference type="OrthoDB" id="9972728at2759"/>
<evidence type="ECO:0000256" key="1">
    <source>
        <dbReference type="ARBA" id="ARBA00004173"/>
    </source>
</evidence>
<gene>
    <name evidence="10" type="ORF">K489DRAFT_384952</name>
</gene>
<dbReference type="CDD" id="cd14868">
    <property type="entry name" value="uS7_Mitochondria_Fungi"/>
    <property type="match status" value="1"/>
</dbReference>
<dbReference type="Gene3D" id="1.10.455.10">
    <property type="entry name" value="Ribosomal protein S7 domain"/>
    <property type="match status" value="1"/>
</dbReference>
<protein>
    <recommendedName>
        <fullName evidence="7">Small ribosomal subunit protein uS7m</fullName>
    </recommendedName>
</protein>
<evidence type="ECO:0000259" key="8">
    <source>
        <dbReference type="Pfam" id="PF00177"/>
    </source>
</evidence>
<evidence type="ECO:0000256" key="3">
    <source>
        <dbReference type="ARBA" id="ARBA00022980"/>
    </source>
</evidence>
<reference evidence="10" key="2">
    <citation type="submission" date="2020-04" db="EMBL/GenBank/DDBJ databases">
        <authorList>
            <consortium name="NCBI Genome Project"/>
        </authorList>
    </citation>
    <scope>NUCLEOTIDE SEQUENCE</scope>
    <source>
        <strain evidence="10">CBS 342.82</strain>
    </source>
</reference>
<reference evidence="10" key="1">
    <citation type="submission" date="2020-01" db="EMBL/GenBank/DDBJ databases">
        <authorList>
            <consortium name="DOE Joint Genome Institute"/>
            <person name="Haridas S."/>
            <person name="Albert R."/>
            <person name="Binder M."/>
            <person name="Bloem J."/>
            <person name="Labutti K."/>
            <person name="Salamov A."/>
            <person name="Andreopoulos B."/>
            <person name="Baker S.E."/>
            <person name="Barry K."/>
            <person name="Bills G."/>
            <person name="Bluhm B.H."/>
            <person name="Cannon C."/>
            <person name="Castanera R."/>
            <person name="Culley D.E."/>
            <person name="Daum C."/>
            <person name="Ezra D."/>
            <person name="Gonzalez J.B."/>
            <person name="Henrissat B."/>
            <person name="Kuo A."/>
            <person name="Liang C."/>
            <person name="Lipzen A."/>
            <person name="Lutzoni F."/>
            <person name="Magnuson J."/>
            <person name="Mondo S."/>
            <person name="Nolan M."/>
            <person name="Ohm R."/>
            <person name="Pangilinan J."/>
            <person name="Park H.-J."/>
            <person name="Ramirez L."/>
            <person name="Alfaro M."/>
            <person name="Sun H."/>
            <person name="Tritt A."/>
            <person name="Yoshinaga Y."/>
            <person name="Zwiers L.-H."/>
            <person name="Turgeon B.G."/>
            <person name="Goodwin S.B."/>
            <person name="Spatafora J.W."/>
            <person name="Crous P.W."/>
            <person name="Grigoriev I.V."/>
        </authorList>
    </citation>
    <scope>NUCLEOTIDE SEQUENCE</scope>
    <source>
        <strain evidence="10">CBS 342.82</strain>
    </source>
</reference>
<dbReference type="InterPro" id="IPR023798">
    <property type="entry name" value="Ribosomal_uS7_dom"/>
</dbReference>
<evidence type="ECO:0000256" key="6">
    <source>
        <dbReference type="ARBA" id="ARBA00037226"/>
    </source>
</evidence>
<dbReference type="GO" id="GO:0006412">
    <property type="term" value="P:translation"/>
    <property type="evidence" value="ECO:0007669"/>
    <property type="project" value="InterPro"/>
</dbReference>
<evidence type="ECO:0000256" key="5">
    <source>
        <dbReference type="ARBA" id="ARBA00023274"/>
    </source>
</evidence>
<dbReference type="GO" id="GO:0005840">
    <property type="term" value="C:ribosome"/>
    <property type="evidence" value="ECO:0007669"/>
    <property type="project" value="UniProtKB-KW"/>
</dbReference>
<dbReference type="GeneID" id="54363780"/>
<dbReference type="GO" id="GO:0005739">
    <property type="term" value="C:mitochondrion"/>
    <property type="evidence" value="ECO:0007669"/>
    <property type="project" value="UniProtKB-SubCell"/>
</dbReference>
<proteinExistence type="inferred from homology"/>
<dbReference type="RefSeq" id="XP_033455379.1">
    <property type="nucleotide sequence ID" value="XM_033605980.1"/>
</dbReference>
<evidence type="ECO:0000313" key="9">
    <source>
        <dbReference type="Proteomes" id="UP000504637"/>
    </source>
</evidence>
<dbReference type="InterPro" id="IPR000235">
    <property type="entry name" value="Ribosomal_uS7"/>
</dbReference>
<dbReference type="InterPro" id="IPR036823">
    <property type="entry name" value="Ribosomal_uS7_dom_sf"/>
</dbReference>
<dbReference type="PANTHER" id="PTHR11205">
    <property type="entry name" value="RIBOSOMAL PROTEIN S7"/>
    <property type="match status" value="1"/>
</dbReference>
<evidence type="ECO:0000256" key="2">
    <source>
        <dbReference type="ARBA" id="ARBA00007151"/>
    </source>
</evidence>
<dbReference type="SUPFAM" id="SSF47973">
    <property type="entry name" value="Ribosomal protein S7"/>
    <property type="match status" value="1"/>
</dbReference>
<evidence type="ECO:0000313" key="10">
    <source>
        <dbReference type="RefSeq" id="XP_033455379.1"/>
    </source>
</evidence>
<evidence type="ECO:0000256" key="4">
    <source>
        <dbReference type="ARBA" id="ARBA00023128"/>
    </source>
</evidence>
<reference evidence="10" key="3">
    <citation type="submission" date="2025-08" db="UniProtKB">
        <authorList>
            <consortium name="RefSeq"/>
        </authorList>
    </citation>
    <scope>IDENTIFICATION</scope>
    <source>
        <strain evidence="10">CBS 342.82</strain>
    </source>
</reference>
<keyword evidence="5" id="KW-0687">Ribonucleoprotein</keyword>
<keyword evidence="9" id="KW-1185">Reference proteome</keyword>
<keyword evidence="4" id="KW-0496">Mitochondrion</keyword>
<dbReference type="Proteomes" id="UP000504637">
    <property type="component" value="Unplaced"/>
</dbReference>
<dbReference type="GO" id="GO:1990904">
    <property type="term" value="C:ribonucleoprotein complex"/>
    <property type="evidence" value="ECO:0007669"/>
    <property type="project" value="UniProtKB-KW"/>
</dbReference>
<dbReference type="InterPro" id="IPR047988">
    <property type="entry name" value="Ribosomal_uS7m_fungi"/>
</dbReference>